<evidence type="ECO:0000313" key="3">
    <source>
        <dbReference type="Proteomes" id="UP000314294"/>
    </source>
</evidence>
<dbReference type="EMBL" id="SRLO01000166">
    <property type="protein sequence ID" value="TNN70207.1"/>
    <property type="molecule type" value="Genomic_DNA"/>
</dbReference>
<dbReference type="InterPro" id="IPR036179">
    <property type="entry name" value="Ig-like_dom_sf"/>
</dbReference>
<feature type="transmembrane region" description="Helical" evidence="1">
    <location>
        <begin position="156"/>
        <end position="179"/>
    </location>
</feature>
<sequence>MMTRVFSVHQVSPPCSSHVLIPSLPLQLLVLTITWSSAAPESGAPIPLRGEVGGNVTFCCPVDGRRTLRMFYLQKGELFVNGFHASSDVSSVAWANSRVVNATVLMSGLNVSHEGDYRFIIQYEGVGKAEPEVLFHLSVTGSPDDAPDAAPEPGRLHVAAVVVPVALVLGGPLLGGVFYQKRQRARAARREGGGGEEQAALQMEGIGSGAAGPVEVL</sequence>
<name>A0A4Z2HWY6_9TELE</name>
<protein>
    <recommendedName>
        <fullName evidence="4">Immunoglobulin subtype domain-containing protein</fullName>
    </recommendedName>
</protein>
<dbReference type="SUPFAM" id="SSF48726">
    <property type="entry name" value="Immunoglobulin"/>
    <property type="match status" value="1"/>
</dbReference>
<dbReference type="AlphaFoldDB" id="A0A4Z2HWY6"/>
<gene>
    <name evidence="2" type="ORF">EYF80_019578</name>
</gene>
<keyword evidence="1" id="KW-0812">Transmembrane</keyword>
<accession>A0A4Z2HWY6</accession>
<dbReference type="OrthoDB" id="9904387at2759"/>
<keyword evidence="1" id="KW-0472">Membrane</keyword>
<proteinExistence type="predicted"/>
<evidence type="ECO:0000256" key="1">
    <source>
        <dbReference type="SAM" id="Phobius"/>
    </source>
</evidence>
<organism evidence="2 3">
    <name type="scientific">Liparis tanakae</name>
    <name type="common">Tanaka's snailfish</name>
    <dbReference type="NCBI Taxonomy" id="230148"/>
    <lineage>
        <taxon>Eukaryota</taxon>
        <taxon>Metazoa</taxon>
        <taxon>Chordata</taxon>
        <taxon>Craniata</taxon>
        <taxon>Vertebrata</taxon>
        <taxon>Euteleostomi</taxon>
        <taxon>Actinopterygii</taxon>
        <taxon>Neopterygii</taxon>
        <taxon>Teleostei</taxon>
        <taxon>Neoteleostei</taxon>
        <taxon>Acanthomorphata</taxon>
        <taxon>Eupercaria</taxon>
        <taxon>Perciformes</taxon>
        <taxon>Cottioidei</taxon>
        <taxon>Cottales</taxon>
        <taxon>Liparidae</taxon>
        <taxon>Liparis</taxon>
    </lineage>
</organism>
<keyword evidence="3" id="KW-1185">Reference proteome</keyword>
<comment type="caution">
    <text evidence="2">The sequence shown here is derived from an EMBL/GenBank/DDBJ whole genome shotgun (WGS) entry which is preliminary data.</text>
</comment>
<keyword evidence="1" id="KW-1133">Transmembrane helix</keyword>
<evidence type="ECO:0008006" key="4">
    <source>
        <dbReference type="Google" id="ProtNLM"/>
    </source>
</evidence>
<evidence type="ECO:0000313" key="2">
    <source>
        <dbReference type="EMBL" id="TNN70207.1"/>
    </source>
</evidence>
<reference evidence="2 3" key="1">
    <citation type="submission" date="2019-03" db="EMBL/GenBank/DDBJ databases">
        <title>First draft genome of Liparis tanakae, snailfish: a comprehensive survey of snailfish specific genes.</title>
        <authorList>
            <person name="Kim W."/>
            <person name="Song I."/>
            <person name="Jeong J.-H."/>
            <person name="Kim D."/>
            <person name="Kim S."/>
            <person name="Ryu S."/>
            <person name="Song J.Y."/>
            <person name="Lee S.K."/>
        </authorList>
    </citation>
    <scope>NUCLEOTIDE SEQUENCE [LARGE SCALE GENOMIC DNA]</scope>
    <source>
        <tissue evidence="2">Muscle</tissue>
    </source>
</reference>
<dbReference type="Proteomes" id="UP000314294">
    <property type="component" value="Unassembled WGS sequence"/>
</dbReference>